<evidence type="ECO:0000256" key="2">
    <source>
        <dbReference type="ARBA" id="ARBA00004624"/>
    </source>
</evidence>
<dbReference type="NCBIfam" id="TIGR02033">
    <property type="entry name" value="D-hydantoinase"/>
    <property type="match status" value="1"/>
</dbReference>
<dbReference type="FunFam" id="3.20.20.140:FF:000174">
    <property type="entry name" value="Dihydropyrimidinase-related protein 2"/>
    <property type="match status" value="1"/>
</dbReference>
<evidence type="ECO:0000259" key="8">
    <source>
        <dbReference type="Pfam" id="PF01979"/>
    </source>
</evidence>
<dbReference type="Gene3D" id="3.20.20.140">
    <property type="entry name" value="Metal-dependent hydrolases"/>
    <property type="match status" value="1"/>
</dbReference>
<evidence type="ECO:0000256" key="4">
    <source>
        <dbReference type="ARBA" id="ARBA00022490"/>
    </source>
</evidence>
<dbReference type="FunFam" id="2.30.40.10:FF:000021">
    <property type="entry name" value="Dihydropyrimidinase-related protein 2"/>
    <property type="match status" value="1"/>
</dbReference>
<dbReference type="SUPFAM" id="SSF51556">
    <property type="entry name" value="Metallo-dependent hydrolases"/>
    <property type="match status" value="1"/>
</dbReference>
<dbReference type="Proteomes" id="UP000694408">
    <property type="component" value="Unplaced"/>
</dbReference>
<keyword evidence="4" id="KW-0963">Cytoplasm</keyword>
<evidence type="ECO:0000256" key="5">
    <source>
        <dbReference type="ARBA" id="ARBA00023273"/>
    </source>
</evidence>
<feature type="compositionally biased region" description="Polar residues" evidence="7">
    <location>
        <begin position="778"/>
        <end position="815"/>
    </location>
</feature>
<dbReference type="Ensembl" id="ENSJHYT00000011224.1">
    <property type="protein sequence ID" value="ENSJHYP00000009254.1"/>
    <property type="gene ID" value="ENSJHYG00000007310.1"/>
</dbReference>
<evidence type="ECO:0000256" key="3">
    <source>
        <dbReference type="ARBA" id="ARBA00008829"/>
    </source>
</evidence>
<comment type="function">
    <text evidence="6">Necessary for signaling by class 3 semaphorins and subsequent remodeling of the cytoskeleton. Plays a role in axon guidance, neuronal growth cone collapse and cell migration.</text>
</comment>
<reference evidence="9" key="1">
    <citation type="submission" date="2025-08" db="UniProtKB">
        <authorList>
            <consortium name="Ensembl"/>
        </authorList>
    </citation>
    <scope>IDENTIFICATION</scope>
</reference>
<keyword evidence="5" id="KW-0966">Cell projection</keyword>
<dbReference type="InterPro" id="IPR011059">
    <property type="entry name" value="Metal-dep_hydrolase_composite"/>
</dbReference>
<accession>A0A8C5IUH4</accession>
<evidence type="ECO:0000256" key="6">
    <source>
        <dbReference type="ARBA" id="ARBA00025548"/>
    </source>
</evidence>
<dbReference type="InterPro" id="IPR006680">
    <property type="entry name" value="Amidohydro-rel"/>
</dbReference>
<feature type="compositionally biased region" description="Pro residues" evidence="7">
    <location>
        <begin position="243"/>
        <end position="256"/>
    </location>
</feature>
<keyword evidence="10" id="KW-1185">Reference proteome</keyword>
<dbReference type="GO" id="GO:0016812">
    <property type="term" value="F:hydrolase activity, acting on carbon-nitrogen (but not peptide) bonds, in cyclic amides"/>
    <property type="evidence" value="ECO:0007669"/>
    <property type="project" value="TreeGrafter"/>
</dbReference>
<dbReference type="InterPro" id="IPR032466">
    <property type="entry name" value="Metal_Hydrolase"/>
</dbReference>
<dbReference type="AlphaFoldDB" id="A0A8C5IUH4"/>
<dbReference type="Gene3D" id="2.30.40.10">
    <property type="entry name" value="Urease, subunit C, domain 1"/>
    <property type="match status" value="1"/>
</dbReference>
<feature type="compositionally biased region" description="Basic and acidic residues" evidence="7">
    <location>
        <begin position="271"/>
        <end position="285"/>
    </location>
</feature>
<evidence type="ECO:0000256" key="7">
    <source>
        <dbReference type="SAM" id="MobiDB-lite"/>
    </source>
</evidence>
<dbReference type="InterPro" id="IPR011778">
    <property type="entry name" value="Hydantoinase/dihydroPyrase"/>
</dbReference>
<dbReference type="CDD" id="cd01314">
    <property type="entry name" value="D-HYD"/>
    <property type="match status" value="1"/>
</dbReference>
<feature type="region of interest" description="Disordered" evidence="7">
    <location>
        <begin position="233"/>
        <end position="285"/>
    </location>
</feature>
<name>A0A8C5IUH4_JUNHY</name>
<dbReference type="PANTHER" id="PTHR11647:SF57">
    <property type="entry name" value="DIHYDROPYRIMIDINASE-RELATED PROTEIN 3"/>
    <property type="match status" value="1"/>
</dbReference>
<evidence type="ECO:0000256" key="1">
    <source>
        <dbReference type="ARBA" id="ARBA00004496"/>
    </source>
</evidence>
<sequence length="841" mass="90090">MELSKQHLKLAKTRSLLRGQSGAAKPLCRGHCLRPAAASACPQRVCRNRGPSRARYGPGLRANAGLWAAPRTGGGKATRGCRGRCRCAREQPVRRAPRTASGEALPRSAPSSRLQRPGKAAGGSGRRQRPHSNARPEAHRSSRPRVGPSATHRVPPPLSLPSGPPRPAAQARPSPPRPSRAGGAAGMAADGRRDDEELPVYLARPGSAATPRPKRGGLFCNVEGAFESKTLDFGALRVGQRRAPPPTGPDPPPAAAPSPGQDAGGLPATAGDERLQDPAPADDRSDRLLIKGGRIVNDDQSFYADIYVEDGLIKQIGDNLIVPGGVKTIEANGKMVIPGGIDVHTRLQMPYKGMTSVDDFFQGTKAALAGGTTMIIDHVVPEPECSLAEALERWREWADGKACCDYALHVDIPRWSDRVRQELHAMVQEKGVNSFMVYMAYKDLYQMSNTELYEIFSCLAELGAIAQVHAENGDIIAQEQARMLEMGITGPEGHVLSRPEELEAEAVFRAITIASQTNCPLYVTKVMSKSAADLISQARKKGIVVFGEPITASLGTDGTHYWSKNWAKAAAFVVSPPLSPDPTTPDYLNSLLASGDLQVSGSAHCTFSTAQKAIGKDNFTAIPEGTNGVEERMSVIWDKAVATGKMDENQFVAVTSTNAAKIFNLYPRKGRIAVGSDSDLVIWDPDAVKIITAKTHQSVAEYNIFEGMELRGAPLVVICQGKIMLEDGNLHVTQGTGRFLPSSPFPDYVYKRIKARRKMAEVHAVPRGLYDGPVFDLTTTPKGGTPAGSTRGSPTRQTPPVRNLHQSGFSLSGTQVDEGMRSASKRIVAPPGGRSNITSLS</sequence>
<protein>
    <submittedName>
        <fullName evidence="9">Dihydropyrimidinase like 3</fullName>
    </submittedName>
</protein>
<organism evidence="9 10">
    <name type="scientific">Junco hyemalis</name>
    <name type="common">Dark-eyed junco</name>
    <dbReference type="NCBI Taxonomy" id="40217"/>
    <lineage>
        <taxon>Eukaryota</taxon>
        <taxon>Metazoa</taxon>
        <taxon>Chordata</taxon>
        <taxon>Craniata</taxon>
        <taxon>Vertebrata</taxon>
        <taxon>Euteleostomi</taxon>
        <taxon>Archelosauria</taxon>
        <taxon>Archosauria</taxon>
        <taxon>Dinosauria</taxon>
        <taxon>Saurischia</taxon>
        <taxon>Theropoda</taxon>
        <taxon>Coelurosauria</taxon>
        <taxon>Aves</taxon>
        <taxon>Neognathae</taxon>
        <taxon>Neoaves</taxon>
        <taxon>Telluraves</taxon>
        <taxon>Australaves</taxon>
        <taxon>Passeriformes</taxon>
        <taxon>Passerellidae</taxon>
        <taxon>Junco</taxon>
    </lineage>
</organism>
<reference evidence="9" key="2">
    <citation type="submission" date="2025-09" db="UniProtKB">
        <authorList>
            <consortium name="Ensembl"/>
        </authorList>
    </citation>
    <scope>IDENTIFICATION</scope>
</reference>
<dbReference type="PANTHER" id="PTHR11647">
    <property type="entry name" value="HYDRANTOINASE/DIHYDROPYRIMIDINASE FAMILY MEMBER"/>
    <property type="match status" value="1"/>
</dbReference>
<dbReference type="Pfam" id="PF01979">
    <property type="entry name" value="Amidohydro_1"/>
    <property type="match status" value="1"/>
</dbReference>
<feature type="domain" description="Amidohydrolase-related" evidence="8">
    <location>
        <begin position="335"/>
        <end position="724"/>
    </location>
</feature>
<dbReference type="GO" id="GO:0051764">
    <property type="term" value="P:actin crosslink formation"/>
    <property type="evidence" value="ECO:0007669"/>
    <property type="project" value="TreeGrafter"/>
</dbReference>
<feature type="compositionally biased region" description="Pro residues" evidence="7">
    <location>
        <begin position="154"/>
        <end position="178"/>
    </location>
</feature>
<dbReference type="GO" id="GO:0005829">
    <property type="term" value="C:cytosol"/>
    <property type="evidence" value="ECO:0007669"/>
    <property type="project" value="TreeGrafter"/>
</dbReference>
<dbReference type="GO" id="GO:0030426">
    <property type="term" value="C:growth cone"/>
    <property type="evidence" value="ECO:0007669"/>
    <property type="project" value="UniProtKB-SubCell"/>
</dbReference>
<feature type="region of interest" description="Disordered" evidence="7">
    <location>
        <begin position="778"/>
        <end position="841"/>
    </location>
</feature>
<feature type="compositionally biased region" description="Low complexity" evidence="7">
    <location>
        <begin position="179"/>
        <end position="189"/>
    </location>
</feature>
<proteinExistence type="inferred from homology"/>
<comment type="subcellular location">
    <subcellularLocation>
        <location evidence="2">Cell projection</location>
        <location evidence="2">Growth cone</location>
    </subcellularLocation>
    <subcellularLocation>
        <location evidence="1">Cytoplasm</location>
    </subcellularLocation>
</comment>
<comment type="similarity">
    <text evidence="3">Belongs to the metallo-dependent hydrolases superfamily. Hydantoinase/dihydropyrimidinase family.</text>
</comment>
<dbReference type="InterPro" id="IPR050378">
    <property type="entry name" value="Metallo-dep_Hydrolases_sf"/>
</dbReference>
<dbReference type="SUPFAM" id="SSF51338">
    <property type="entry name" value="Composite domain of metallo-dependent hydrolases"/>
    <property type="match status" value="2"/>
</dbReference>
<evidence type="ECO:0000313" key="10">
    <source>
        <dbReference type="Proteomes" id="UP000694408"/>
    </source>
</evidence>
<feature type="region of interest" description="Disordered" evidence="7">
    <location>
        <begin position="89"/>
        <end position="196"/>
    </location>
</feature>
<evidence type="ECO:0000313" key="9">
    <source>
        <dbReference type="Ensembl" id="ENSJHYP00000009254.1"/>
    </source>
</evidence>